<evidence type="ECO:0000313" key="4">
    <source>
        <dbReference type="Proteomes" id="UP001222325"/>
    </source>
</evidence>
<keyword evidence="1" id="KW-1133">Transmembrane helix</keyword>
<name>A0AAD6TZ81_9AGAR</name>
<sequence>MSFKTILITLAGCATLTAAVLFPPNLDMIKASIPAVSLASLPILAIGVGWKLLKRALSGGAVPDLSAHSNTLCYFETSDTHTTRIWTNTTYFILRTPRLAGSTAGIKARKGSFISNWGPHLISRGLGTQSLQW</sequence>
<feature type="signal peptide" evidence="2">
    <location>
        <begin position="1"/>
        <end position="19"/>
    </location>
</feature>
<evidence type="ECO:0000256" key="2">
    <source>
        <dbReference type="SAM" id="SignalP"/>
    </source>
</evidence>
<dbReference type="Proteomes" id="UP001222325">
    <property type="component" value="Unassembled WGS sequence"/>
</dbReference>
<keyword evidence="4" id="KW-1185">Reference proteome</keyword>
<keyword evidence="1" id="KW-0812">Transmembrane</keyword>
<comment type="caution">
    <text evidence="3">The sequence shown here is derived from an EMBL/GenBank/DDBJ whole genome shotgun (WGS) entry which is preliminary data.</text>
</comment>
<keyword evidence="1" id="KW-0472">Membrane</keyword>
<accession>A0AAD6TZ81</accession>
<organism evidence="3 4">
    <name type="scientific">Mycena belliarum</name>
    <dbReference type="NCBI Taxonomy" id="1033014"/>
    <lineage>
        <taxon>Eukaryota</taxon>
        <taxon>Fungi</taxon>
        <taxon>Dikarya</taxon>
        <taxon>Basidiomycota</taxon>
        <taxon>Agaricomycotina</taxon>
        <taxon>Agaricomycetes</taxon>
        <taxon>Agaricomycetidae</taxon>
        <taxon>Agaricales</taxon>
        <taxon>Marasmiineae</taxon>
        <taxon>Mycenaceae</taxon>
        <taxon>Mycena</taxon>
    </lineage>
</organism>
<evidence type="ECO:0000256" key="1">
    <source>
        <dbReference type="SAM" id="Phobius"/>
    </source>
</evidence>
<dbReference type="AlphaFoldDB" id="A0AAD6TZ81"/>
<dbReference type="EMBL" id="JARJCN010000044">
    <property type="protein sequence ID" value="KAJ7082658.1"/>
    <property type="molecule type" value="Genomic_DNA"/>
</dbReference>
<protein>
    <submittedName>
        <fullName evidence="3">Uncharacterized protein</fullName>
    </submittedName>
</protein>
<proteinExistence type="predicted"/>
<reference evidence="3" key="1">
    <citation type="submission" date="2023-03" db="EMBL/GenBank/DDBJ databases">
        <title>Massive genome expansion in bonnet fungi (Mycena s.s.) driven by repeated elements and novel gene families across ecological guilds.</title>
        <authorList>
            <consortium name="Lawrence Berkeley National Laboratory"/>
            <person name="Harder C.B."/>
            <person name="Miyauchi S."/>
            <person name="Viragh M."/>
            <person name="Kuo A."/>
            <person name="Thoen E."/>
            <person name="Andreopoulos B."/>
            <person name="Lu D."/>
            <person name="Skrede I."/>
            <person name="Drula E."/>
            <person name="Henrissat B."/>
            <person name="Morin E."/>
            <person name="Kohler A."/>
            <person name="Barry K."/>
            <person name="LaButti K."/>
            <person name="Morin E."/>
            <person name="Salamov A."/>
            <person name="Lipzen A."/>
            <person name="Mereny Z."/>
            <person name="Hegedus B."/>
            <person name="Baldrian P."/>
            <person name="Stursova M."/>
            <person name="Weitz H."/>
            <person name="Taylor A."/>
            <person name="Grigoriev I.V."/>
            <person name="Nagy L.G."/>
            <person name="Martin F."/>
            <person name="Kauserud H."/>
        </authorList>
    </citation>
    <scope>NUCLEOTIDE SEQUENCE</scope>
    <source>
        <strain evidence="3">CBHHK173m</strain>
    </source>
</reference>
<feature type="chain" id="PRO_5042154141" evidence="2">
    <location>
        <begin position="20"/>
        <end position="133"/>
    </location>
</feature>
<gene>
    <name evidence="3" type="ORF">B0H15DRAFT_436303</name>
</gene>
<feature type="transmembrane region" description="Helical" evidence="1">
    <location>
        <begin position="31"/>
        <end position="50"/>
    </location>
</feature>
<evidence type="ECO:0000313" key="3">
    <source>
        <dbReference type="EMBL" id="KAJ7082658.1"/>
    </source>
</evidence>
<keyword evidence="2" id="KW-0732">Signal</keyword>